<dbReference type="PANTHER" id="PTHR43512:SF7">
    <property type="entry name" value="TRANSLATION FACTOR GUF1, MITOCHONDRIAL"/>
    <property type="match status" value="1"/>
</dbReference>
<reference evidence="12" key="1">
    <citation type="submission" date="2021-01" db="EMBL/GenBank/DDBJ databases">
        <authorList>
            <person name="Corre E."/>
            <person name="Pelletier E."/>
            <person name="Niang G."/>
            <person name="Scheremetjew M."/>
            <person name="Finn R."/>
            <person name="Kale V."/>
            <person name="Holt S."/>
            <person name="Cochrane G."/>
            <person name="Meng A."/>
            <person name="Brown T."/>
            <person name="Cohen L."/>
        </authorList>
    </citation>
    <scope>NUCLEOTIDE SEQUENCE</scope>
    <source>
        <strain evidence="12">CCMP1897</strain>
    </source>
</reference>
<dbReference type="InterPro" id="IPR005225">
    <property type="entry name" value="Small_GTP-bd"/>
</dbReference>
<dbReference type="FunFam" id="3.40.50.300:FF:000078">
    <property type="entry name" value="Elongation factor 4"/>
    <property type="match status" value="1"/>
</dbReference>
<dbReference type="HAMAP" id="MF_00071">
    <property type="entry name" value="LepA"/>
    <property type="match status" value="1"/>
</dbReference>
<dbReference type="Gene3D" id="3.40.50.300">
    <property type="entry name" value="P-loop containing nucleotide triphosphate hydrolases"/>
    <property type="match status" value="1"/>
</dbReference>
<dbReference type="GO" id="GO:0003924">
    <property type="term" value="F:GTPase activity"/>
    <property type="evidence" value="ECO:0007669"/>
    <property type="project" value="UniProtKB-UniRule"/>
</dbReference>
<dbReference type="Gene3D" id="3.30.70.240">
    <property type="match status" value="1"/>
</dbReference>
<dbReference type="GO" id="GO:0006412">
    <property type="term" value="P:translation"/>
    <property type="evidence" value="ECO:0007669"/>
    <property type="project" value="UniProtKB-KW"/>
</dbReference>
<accession>A0A6U9RAQ2</accession>
<proteinExistence type="inferred from homology"/>
<dbReference type="PROSITE" id="PS00301">
    <property type="entry name" value="G_TR_1"/>
    <property type="match status" value="1"/>
</dbReference>
<dbReference type="Gene3D" id="3.30.70.870">
    <property type="entry name" value="Elongation Factor G (Translational Gtpase), domain 3"/>
    <property type="match status" value="1"/>
</dbReference>
<dbReference type="EC" id="3.6.5.n1" evidence="8"/>
<comment type="similarity">
    <text evidence="8">Belongs to the GTP-binding elongation factor family. LepA subfamily.</text>
</comment>
<dbReference type="SUPFAM" id="SSF52540">
    <property type="entry name" value="P-loop containing nucleoside triphosphate hydrolases"/>
    <property type="match status" value="1"/>
</dbReference>
<keyword evidence="7 8" id="KW-0472">Membrane</keyword>
<keyword evidence="4 8" id="KW-0378">Hydrolase</keyword>
<dbReference type="FunFam" id="2.40.30.10:FF:000015">
    <property type="entry name" value="Translation factor GUF1, mitochondrial"/>
    <property type="match status" value="1"/>
</dbReference>
<dbReference type="Gene3D" id="2.40.30.10">
    <property type="entry name" value="Translation factors"/>
    <property type="match status" value="1"/>
</dbReference>
<dbReference type="SUPFAM" id="SSF50447">
    <property type="entry name" value="Translation proteins"/>
    <property type="match status" value="1"/>
</dbReference>
<dbReference type="InterPro" id="IPR038363">
    <property type="entry name" value="LepA_C_sf"/>
</dbReference>
<dbReference type="InterPro" id="IPR006297">
    <property type="entry name" value="EF-4"/>
</dbReference>
<evidence type="ECO:0000256" key="6">
    <source>
        <dbReference type="ARBA" id="ARBA00023134"/>
    </source>
</evidence>
<evidence type="ECO:0000256" key="9">
    <source>
        <dbReference type="SAM" id="MobiDB-lite"/>
    </source>
</evidence>
<evidence type="ECO:0000256" key="4">
    <source>
        <dbReference type="ARBA" id="ARBA00022801"/>
    </source>
</evidence>
<dbReference type="InterPro" id="IPR035647">
    <property type="entry name" value="EFG_III/V"/>
</dbReference>
<keyword evidence="3 8" id="KW-0999">Mitochondrion inner membrane</keyword>
<dbReference type="PROSITE" id="PS51722">
    <property type="entry name" value="G_TR_2"/>
    <property type="match status" value="1"/>
</dbReference>
<dbReference type="InterPro" id="IPR031157">
    <property type="entry name" value="G_TR_CS"/>
</dbReference>
<dbReference type="NCBIfam" id="TIGR00231">
    <property type="entry name" value="small_GTP"/>
    <property type="match status" value="1"/>
</dbReference>
<dbReference type="FunFam" id="3.30.70.240:FF:000007">
    <property type="entry name" value="Translation factor GUF1, mitochondrial"/>
    <property type="match status" value="1"/>
</dbReference>
<dbReference type="InterPro" id="IPR035654">
    <property type="entry name" value="LepA_IV"/>
</dbReference>
<feature type="binding site" evidence="8">
    <location>
        <begin position="254"/>
        <end position="258"/>
    </location>
    <ligand>
        <name>GTP</name>
        <dbReference type="ChEBI" id="CHEBI:37565"/>
    </ligand>
</feature>
<dbReference type="EMBL" id="HBIS01005483">
    <property type="protein sequence ID" value="CAE0611114.1"/>
    <property type="molecule type" value="Transcribed_RNA"/>
</dbReference>
<dbReference type="GO" id="GO:0045727">
    <property type="term" value="P:positive regulation of translation"/>
    <property type="evidence" value="ECO:0007669"/>
    <property type="project" value="UniProtKB-UniRule"/>
</dbReference>
<keyword evidence="6 8" id="KW-0342">GTP-binding</keyword>
<comment type="similarity">
    <text evidence="1">Belongs to the TRAFAC class translation factor GTPase superfamily. Classic translation factor GTPase family. LepA subfamily.</text>
</comment>
<sequence>MATPFAAKGKANWPTATRRRSTKDARERRTTSMHREWNGWNRNNTKKQRWRNAVTPTRAVSGGWILVGNKNMEEGNSPRKTWNRVEQDDPALVAAKLLYERYKEITRTGESSESLRASWQTAQKKTTQSALREWANVLQSMKGWIETSGIHTVLHSSNGLARNLAGSPTAVANDLSLFPQSLIRNFSVIAHIDHGKSTLSDRLLELTGAIKSGSRKQYLDRLPVERSRGITVKAQTASMFFPWQSTTYLLNLIDTPGHVDFSYEVSRSLAACQGALLLVDAAQGIQAQTVSTFYAAFEADLSIIPVINKIDMPAADPERVTEEICMAFDFDPEDVLAVSAKTGEGLERVLPAIVERVPPPSGHPESPLRLLLFDSYYDEYRGVVCLVQVVDGVLQKGDKIVSLNADDRYEALEVGIFTPEPVKSTNLYTGQVGYVIMGMKTVTAARVGDTYAHEKSEVEPLPGFKPLKPVLFAGLFPISTDDFDNLQVAVEKLTVNDPSVMVRRDNSAALGQGFRCGFQGLLHMDVFHQRLQEEYGASVIASPPSVPYRLSLPGEKVLNLDSPSDFPVDQKIDRVEEPMVIATIVVPNQYLGAVMELGQECRGEQTDYIAVDESRTLLRYKMPLAEIATTFYDSLKSRSSGYASFDYEEIGMQPADVIRMDLLVNGDPVDALARIVPRERAEKEGKKLVTKMKELLPRQMFDISIQASVGRKVVARATIKAYRKDVTAKLYGGDVTRKRKLLEKQKAGKKKMKRIGRVEIPQEAFYEILSR</sequence>
<dbReference type="Gene3D" id="3.30.70.2570">
    <property type="entry name" value="Elongation factor 4, C-terminal domain"/>
    <property type="match status" value="1"/>
</dbReference>
<evidence type="ECO:0000259" key="10">
    <source>
        <dbReference type="PROSITE" id="PS51722"/>
    </source>
</evidence>
<protein>
    <recommendedName>
        <fullName evidence="8">Translation factor GUF1 homolog, mitochondrial</fullName>
        <ecNumber evidence="8">3.6.5.n1</ecNumber>
    </recommendedName>
    <alternativeName>
        <fullName evidence="8">Elongation factor 4 homolog</fullName>
        <shortName evidence="8">EF-4</shortName>
    </alternativeName>
    <alternativeName>
        <fullName evidence="8">GTPase GUF1 homolog</fullName>
    </alternativeName>
    <alternativeName>
        <fullName evidence="8">Ribosomal back-translocase</fullName>
    </alternativeName>
</protein>
<evidence type="ECO:0000256" key="2">
    <source>
        <dbReference type="ARBA" id="ARBA00022741"/>
    </source>
</evidence>
<keyword evidence="5 8" id="KW-0496">Mitochondrion</keyword>
<dbReference type="AlphaFoldDB" id="A0A6U9RAQ2"/>
<dbReference type="GO" id="GO:0005525">
    <property type="term" value="F:GTP binding"/>
    <property type="evidence" value="ECO:0007669"/>
    <property type="project" value="UniProtKB-UniRule"/>
</dbReference>
<evidence type="ECO:0000256" key="3">
    <source>
        <dbReference type="ARBA" id="ARBA00022792"/>
    </source>
</evidence>
<dbReference type="CDD" id="cd03709">
    <property type="entry name" value="lepA_C"/>
    <property type="match status" value="1"/>
</dbReference>
<comment type="function">
    <text evidence="8">Promotes mitochondrial protein synthesis. May act as a fidelity factor of the translation reaction, by catalyzing a one-codon backward translocation of tRNAs on improperly translocated ribosomes. Binds to mitochondrial ribosomes in a GTP-dependent manner.</text>
</comment>
<dbReference type="FunFam" id="3.30.70.2570:FF:000001">
    <property type="entry name" value="Translation factor GUF1, mitochondrial"/>
    <property type="match status" value="1"/>
</dbReference>
<dbReference type="Pfam" id="PF00679">
    <property type="entry name" value="EFG_C"/>
    <property type="match status" value="1"/>
</dbReference>
<feature type="domain" description="Tr-type G" evidence="10">
    <location>
        <begin position="181"/>
        <end position="361"/>
    </location>
</feature>
<dbReference type="InterPro" id="IPR000795">
    <property type="entry name" value="T_Tr_GTP-bd_dom"/>
</dbReference>
<comment type="catalytic activity">
    <reaction evidence="8">
        <text>GTP + H2O = GDP + phosphate + H(+)</text>
        <dbReference type="Rhea" id="RHEA:19669"/>
        <dbReference type="ChEBI" id="CHEBI:15377"/>
        <dbReference type="ChEBI" id="CHEBI:15378"/>
        <dbReference type="ChEBI" id="CHEBI:37565"/>
        <dbReference type="ChEBI" id="CHEBI:43474"/>
        <dbReference type="ChEBI" id="CHEBI:58189"/>
        <dbReference type="EC" id="3.6.5.n1"/>
    </reaction>
</comment>
<dbReference type="CDD" id="cd03699">
    <property type="entry name" value="EF4_II"/>
    <property type="match status" value="1"/>
</dbReference>
<evidence type="ECO:0000256" key="7">
    <source>
        <dbReference type="ARBA" id="ARBA00023136"/>
    </source>
</evidence>
<dbReference type="Pfam" id="PF06421">
    <property type="entry name" value="LepA_C"/>
    <property type="match status" value="1"/>
</dbReference>
<dbReference type="InterPro" id="IPR000640">
    <property type="entry name" value="EFG_V-like"/>
</dbReference>
<dbReference type="CDD" id="cd16260">
    <property type="entry name" value="EF4_III"/>
    <property type="match status" value="1"/>
</dbReference>
<dbReference type="InterPro" id="IPR027417">
    <property type="entry name" value="P-loop_NTPase"/>
</dbReference>
<dbReference type="GO" id="GO:0097177">
    <property type="term" value="F:mitochondrial ribosome binding"/>
    <property type="evidence" value="ECO:0007669"/>
    <property type="project" value="TreeGrafter"/>
</dbReference>
<dbReference type="InterPro" id="IPR013842">
    <property type="entry name" value="LepA_CTD"/>
</dbReference>
<evidence type="ECO:0000256" key="1">
    <source>
        <dbReference type="ARBA" id="ARBA00005454"/>
    </source>
</evidence>
<dbReference type="NCBIfam" id="TIGR01393">
    <property type="entry name" value="lepA"/>
    <property type="match status" value="1"/>
</dbReference>
<dbReference type="PRINTS" id="PR00315">
    <property type="entry name" value="ELONGATNFCT"/>
</dbReference>
<dbReference type="SUPFAM" id="SSF54980">
    <property type="entry name" value="EF-G C-terminal domain-like"/>
    <property type="match status" value="2"/>
</dbReference>
<evidence type="ECO:0000256" key="5">
    <source>
        <dbReference type="ARBA" id="ARBA00023128"/>
    </source>
</evidence>
<dbReference type="CDD" id="cd01890">
    <property type="entry name" value="LepA"/>
    <property type="match status" value="1"/>
</dbReference>
<feature type="compositionally biased region" description="Basic and acidic residues" evidence="9">
    <location>
        <begin position="22"/>
        <end position="31"/>
    </location>
</feature>
<feature type="region of interest" description="Disordered" evidence="9">
    <location>
        <begin position="1"/>
        <end position="31"/>
    </location>
</feature>
<gene>
    <name evidence="11" type="ORF">PSAL00342_LOCUS4949</name>
    <name evidence="12" type="ORF">PSAL00342_LOCUS4952</name>
</gene>
<dbReference type="FunFam" id="3.30.70.870:FF:000004">
    <property type="entry name" value="Translation factor GUF1, mitochondrial"/>
    <property type="match status" value="1"/>
</dbReference>
<organism evidence="12">
    <name type="scientific">Picocystis salinarum</name>
    <dbReference type="NCBI Taxonomy" id="88271"/>
    <lineage>
        <taxon>Eukaryota</taxon>
        <taxon>Viridiplantae</taxon>
        <taxon>Chlorophyta</taxon>
        <taxon>Picocystophyceae</taxon>
        <taxon>Picocystales</taxon>
        <taxon>Picocystaceae</taxon>
        <taxon>Picocystis</taxon>
    </lineage>
</organism>
<dbReference type="InterPro" id="IPR009000">
    <property type="entry name" value="Transl_B-barrel_sf"/>
</dbReference>
<keyword evidence="8" id="KW-0648">Protein biosynthesis</keyword>
<dbReference type="GO" id="GO:0005759">
    <property type="term" value="C:mitochondrial matrix"/>
    <property type="evidence" value="ECO:0007669"/>
    <property type="project" value="UniProtKB-UniRule"/>
</dbReference>
<dbReference type="GO" id="GO:0005743">
    <property type="term" value="C:mitochondrial inner membrane"/>
    <property type="evidence" value="ECO:0007669"/>
    <property type="project" value="UniProtKB-SubCell"/>
</dbReference>
<dbReference type="EMBL" id="HBIS01005486">
    <property type="protein sequence ID" value="CAE0611117.1"/>
    <property type="molecule type" value="Transcribed_RNA"/>
</dbReference>
<name>A0A6U9RAQ2_9CHLO</name>
<comment type="subcellular location">
    <subcellularLocation>
        <location evidence="8">Mitochondrion inner membrane</location>
        <topology evidence="8">Peripheral membrane protein</topology>
        <orientation evidence="8">Matrix side</orientation>
    </subcellularLocation>
</comment>
<feature type="binding site" evidence="8">
    <location>
        <begin position="308"/>
        <end position="311"/>
    </location>
    <ligand>
        <name>GTP</name>
        <dbReference type="ChEBI" id="CHEBI:37565"/>
    </ligand>
</feature>
<evidence type="ECO:0000256" key="8">
    <source>
        <dbReference type="HAMAP-Rule" id="MF_03137"/>
    </source>
</evidence>
<evidence type="ECO:0000313" key="11">
    <source>
        <dbReference type="EMBL" id="CAE0611114.1"/>
    </source>
</evidence>
<dbReference type="Pfam" id="PF00009">
    <property type="entry name" value="GTP_EFTU"/>
    <property type="match status" value="1"/>
</dbReference>
<keyword evidence="2 8" id="KW-0547">Nucleotide-binding</keyword>
<feature type="binding site" evidence="8">
    <location>
        <begin position="190"/>
        <end position="197"/>
    </location>
    <ligand>
        <name>GTP</name>
        <dbReference type="ChEBI" id="CHEBI:37565"/>
    </ligand>
</feature>
<evidence type="ECO:0000313" key="12">
    <source>
        <dbReference type="EMBL" id="CAE0611117.1"/>
    </source>
</evidence>
<dbReference type="PANTHER" id="PTHR43512">
    <property type="entry name" value="TRANSLATION FACTOR GUF1-RELATED"/>
    <property type="match status" value="1"/>
</dbReference>